<evidence type="ECO:0000313" key="2">
    <source>
        <dbReference type="EMBL" id="MPM57562.1"/>
    </source>
</evidence>
<gene>
    <name evidence="2" type="ORF">SDC9_104384</name>
</gene>
<dbReference type="EMBL" id="VSSQ01016335">
    <property type="protein sequence ID" value="MPM57562.1"/>
    <property type="molecule type" value="Genomic_DNA"/>
</dbReference>
<organism evidence="2">
    <name type="scientific">bioreactor metagenome</name>
    <dbReference type="NCBI Taxonomy" id="1076179"/>
    <lineage>
        <taxon>unclassified sequences</taxon>
        <taxon>metagenomes</taxon>
        <taxon>ecological metagenomes</taxon>
    </lineage>
</organism>
<comment type="caution">
    <text evidence="2">The sequence shown here is derived from an EMBL/GenBank/DDBJ whole genome shotgun (WGS) entry which is preliminary data.</text>
</comment>
<feature type="domain" description="SLH" evidence="1">
    <location>
        <begin position="134"/>
        <end position="197"/>
    </location>
</feature>
<dbReference type="PROSITE" id="PS51272">
    <property type="entry name" value="SLH"/>
    <property type="match status" value="3"/>
</dbReference>
<feature type="domain" description="SLH" evidence="1">
    <location>
        <begin position="201"/>
        <end position="260"/>
    </location>
</feature>
<feature type="domain" description="SLH" evidence="1">
    <location>
        <begin position="74"/>
        <end position="133"/>
    </location>
</feature>
<dbReference type="Pfam" id="PF00395">
    <property type="entry name" value="SLH"/>
    <property type="match status" value="3"/>
</dbReference>
<accession>A0A645AWE2</accession>
<name>A0A645AWE2_9ZZZZ</name>
<proteinExistence type="predicted"/>
<reference evidence="2" key="1">
    <citation type="submission" date="2019-08" db="EMBL/GenBank/DDBJ databases">
        <authorList>
            <person name="Kucharzyk K."/>
            <person name="Murdoch R.W."/>
            <person name="Higgins S."/>
            <person name="Loffler F."/>
        </authorList>
    </citation>
    <scope>NUCLEOTIDE SEQUENCE</scope>
</reference>
<evidence type="ECO:0000259" key="1">
    <source>
        <dbReference type="PROSITE" id="PS51272"/>
    </source>
</evidence>
<dbReference type="AlphaFoldDB" id="A0A645AWE2"/>
<dbReference type="InterPro" id="IPR001119">
    <property type="entry name" value="SLH_dom"/>
</dbReference>
<sequence>MADGRIDFTDGITYVMGNASQKFYSTADETYQAKTVYNTSTYQVVRVDGNSLTVQSYDETGNLLDFTSLLPRDGQKIFSDVPGEAWYAEAVSAAVSGGLLGETGTETFSPAAPTTRAMAVLALYRLAGSPAVTGTVSFSDVPASAAYAGAAAWAQVTGVSAGTKAGTFQPEKSVTRQELAVLLRRYAEKIGGEDPAKSGALSAFSDGDSVSAYARSDFAWAVSSGLIRGTKDGRLMPGAVLSRAQMAVILTRFAEGGRLS</sequence>
<protein>
    <recommendedName>
        <fullName evidence="1">SLH domain-containing protein</fullName>
    </recommendedName>
</protein>